<proteinExistence type="predicted"/>
<sequence length="68" mass="8012">MLAWILRRERPVLIIQMLRGPSGELILGQLQVNLHLRQHLRAFYTAPWRVDVTRIGEYFDGLRLPCLT</sequence>
<comment type="caution">
    <text evidence="1">The sequence shown here is derived from an EMBL/GenBank/DDBJ whole genome shotgun (WGS) entry which is preliminary data.</text>
</comment>
<organism evidence="1 2">
    <name type="scientific">Pleurodeles waltl</name>
    <name type="common">Iberian ribbed newt</name>
    <dbReference type="NCBI Taxonomy" id="8319"/>
    <lineage>
        <taxon>Eukaryota</taxon>
        <taxon>Metazoa</taxon>
        <taxon>Chordata</taxon>
        <taxon>Craniata</taxon>
        <taxon>Vertebrata</taxon>
        <taxon>Euteleostomi</taxon>
        <taxon>Amphibia</taxon>
        <taxon>Batrachia</taxon>
        <taxon>Caudata</taxon>
        <taxon>Salamandroidea</taxon>
        <taxon>Salamandridae</taxon>
        <taxon>Pleurodelinae</taxon>
        <taxon>Pleurodeles</taxon>
    </lineage>
</organism>
<dbReference type="EMBL" id="JANPWB010000012">
    <property type="protein sequence ID" value="KAJ1117411.1"/>
    <property type="molecule type" value="Genomic_DNA"/>
</dbReference>
<protein>
    <submittedName>
        <fullName evidence="1">Uncharacterized protein</fullName>
    </submittedName>
</protein>
<accession>A0AAV7NMZ1</accession>
<keyword evidence="2" id="KW-1185">Reference proteome</keyword>
<gene>
    <name evidence="1" type="ORF">NDU88_005611</name>
</gene>
<reference evidence="1" key="1">
    <citation type="journal article" date="2022" name="bioRxiv">
        <title>Sequencing and chromosome-scale assembly of the giantPleurodeles waltlgenome.</title>
        <authorList>
            <person name="Brown T."/>
            <person name="Elewa A."/>
            <person name="Iarovenko S."/>
            <person name="Subramanian E."/>
            <person name="Araus A.J."/>
            <person name="Petzold A."/>
            <person name="Susuki M."/>
            <person name="Suzuki K.-i.T."/>
            <person name="Hayashi T."/>
            <person name="Toyoda A."/>
            <person name="Oliveira C."/>
            <person name="Osipova E."/>
            <person name="Leigh N.D."/>
            <person name="Simon A."/>
            <person name="Yun M.H."/>
        </authorList>
    </citation>
    <scope>NUCLEOTIDE SEQUENCE</scope>
    <source>
        <strain evidence="1">20211129_DDA</strain>
        <tissue evidence="1">Liver</tissue>
    </source>
</reference>
<evidence type="ECO:0000313" key="1">
    <source>
        <dbReference type="EMBL" id="KAJ1117411.1"/>
    </source>
</evidence>
<name>A0AAV7NMZ1_PLEWA</name>
<dbReference type="AlphaFoldDB" id="A0AAV7NMZ1"/>
<dbReference type="Proteomes" id="UP001066276">
    <property type="component" value="Chromosome 8"/>
</dbReference>
<evidence type="ECO:0000313" key="2">
    <source>
        <dbReference type="Proteomes" id="UP001066276"/>
    </source>
</evidence>